<accession>A0A918N212</accession>
<protein>
    <submittedName>
        <fullName evidence="2">Uncharacterized protein</fullName>
    </submittedName>
</protein>
<proteinExistence type="predicted"/>
<evidence type="ECO:0000313" key="2">
    <source>
        <dbReference type="EMBL" id="GGX07620.1"/>
    </source>
</evidence>
<name>A0A918N212_9FLAO</name>
<evidence type="ECO:0000256" key="1">
    <source>
        <dbReference type="SAM" id="MobiDB-lite"/>
    </source>
</evidence>
<keyword evidence="3" id="KW-1185">Reference proteome</keyword>
<dbReference type="EMBL" id="BMWS01000003">
    <property type="protein sequence ID" value="GGX07620.1"/>
    <property type="molecule type" value="Genomic_DNA"/>
</dbReference>
<gene>
    <name evidence="2" type="ORF">GCM10007384_06610</name>
</gene>
<dbReference type="AlphaFoldDB" id="A0A918N212"/>
<evidence type="ECO:0000313" key="3">
    <source>
        <dbReference type="Proteomes" id="UP000601108"/>
    </source>
</evidence>
<comment type="caution">
    <text evidence="2">The sequence shown here is derived from an EMBL/GenBank/DDBJ whole genome shotgun (WGS) entry which is preliminary data.</text>
</comment>
<organism evidence="2 3">
    <name type="scientific">Aquimarina muelleri</name>
    <dbReference type="NCBI Taxonomy" id="279356"/>
    <lineage>
        <taxon>Bacteria</taxon>
        <taxon>Pseudomonadati</taxon>
        <taxon>Bacteroidota</taxon>
        <taxon>Flavobacteriia</taxon>
        <taxon>Flavobacteriales</taxon>
        <taxon>Flavobacteriaceae</taxon>
        <taxon>Aquimarina</taxon>
    </lineage>
</organism>
<feature type="region of interest" description="Disordered" evidence="1">
    <location>
        <begin position="12"/>
        <end position="35"/>
    </location>
</feature>
<sequence length="162" mass="18470">MLLVSVIKGVSQESEEGYPNEEEIQSEEEVQEDEKEENNYFDIYEYFNFTNDEYSNAMDKVNDMDPEDQNTLYALVVEVQKDNVLKDRLFGELIAKPKKKEPFSGKDSPGFTCVLKGLIENKTIYNEVIKDGGSEDQARNAAALAERTVRRKCGIAKKVNKP</sequence>
<dbReference type="Proteomes" id="UP000601108">
    <property type="component" value="Unassembled WGS sequence"/>
</dbReference>
<dbReference type="RefSeq" id="WP_027411909.1">
    <property type="nucleotide sequence ID" value="NZ_BMWS01000003.1"/>
</dbReference>
<reference evidence="2 3" key="1">
    <citation type="journal article" date="2014" name="Int. J. Syst. Evol. Microbiol.">
        <title>Complete genome sequence of Corynebacterium casei LMG S-19264T (=DSM 44701T), isolated from a smear-ripened cheese.</title>
        <authorList>
            <consortium name="US DOE Joint Genome Institute (JGI-PGF)"/>
            <person name="Walter F."/>
            <person name="Albersmeier A."/>
            <person name="Kalinowski J."/>
            <person name="Ruckert C."/>
        </authorList>
    </citation>
    <scope>NUCLEOTIDE SEQUENCE [LARGE SCALE GENOMIC DNA]</scope>
    <source>
        <strain evidence="2 3">KCTC 12285</strain>
    </source>
</reference>
<feature type="compositionally biased region" description="Acidic residues" evidence="1">
    <location>
        <begin position="13"/>
        <end position="35"/>
    </location>
</feature>